<evidence type="ECO:0000313" key="2">
    <source>
        <dbReference type="EMBL" id="MBB6489196.1"/>
    </source>
</evidence>
<proteinExistence type="predicted"/>
<gene>
    <name evidence="3" type="ORF">GA0061101_12755</name>
    <name evidence="2" type="ORF">GGD46_006523</name>
</gene>
<dbReference type="AlphaFoldDB" id="A0A1C3X7L8"/>
<protein>
    <submittedName>
        <fullName evidence="3">Uncharacterized protein</fullName>
    </submittedName>
</protein>
<evidence type="ECO:0000313" key="5">
    <source>
        <dbReference type="Proteomes" id="UP000565576"/>
    </source>
</evidence>
<evidence type="ECO:0000313" key="3">
    <source>
        <dbReference type="EMBL" id="SCB48263.1"/>
    </source>
</evidence>
<accession>A0A1C3X7L8</accession>
<feature type="region of interest" description="Disordered" evidence="1">
    <location>
        <begin position="83"/>
        <end position="120"/>
    </location>
</feature>
<feature type="compositionally biased region" description="Polar residues" evidence="1">
    <location>
        <begin position="12"/>
        <end position="27"/>
    </location>
</feature>
<reference evidence="2 5" key="2">
    <citation type="submission" date="2020-08" db="EMBL/GenBank/DDBJ databases">
        <title>Genomic Encyclopedia of Type Strains, Phase IV (KMG-V): Genome sequencing to study the core and pangenomes of soil and plant-associated prokaryotes.</title>
        <authorList>
            <person name="Whitman W."/>
        </authorList>
    </citation>
    <scope>NUCLEOTIDE SEQUENCE [LARGE SCALE GENOMIC DNA]</scope>
    <source>
        <strain evidence="2 5">SEMIA 4060</strain>
    </source>
</reference>
<feature type="region of interest" description="Disordered" evidence="1">
    <location>
        <begin position="1"/>
        <end position="40"/>
    </location>
</feature>
<name>A0A1C3X7L8_9HYPH</name>
<dbReference type="Proteomes" id="UP000199205">
    <property type="component" value="Unassembled WGS sequence"/>
</dbReference>
<dbReference type="EMBL" id="FMAF01000027">
    <property type="protein sequence ID" value="SCB48263.1"/>
    <property type="molecule type" value="Genomic_DNA"/>
</dbReference>
<reference evidence="3 4" key="1">
    <citation type="submission" date="2016-08" db="EMBL/GenBank/DDBJ databases">
        <authorList>
            <person name="Seilhamer J.J."/>
        </authorList>
    </citation>
    <scope>NUCLEOTIDE SEQUENCE [LARGE SCALE GENOMIC DNA]</scope>
    <source>
        <strain evidence="3 4">P1-7</strain>
    </source>
</reference>
<evidence type="ECO:0000256" key="1">
    <source>
        <dbReference type="SAM" id="MobiDB-lite"/>
    </source>
</evidence>
<dbReference type="EMBL" id="JACHBG010000033">
    <property type="protein sequence ID" value="MBB6489196.1"/>
    <property type="molecule type" value="Genomic_DNA"/>
</dbReference>
<evidence type="ECO:0000313" key="4">
    <source>
        <dbReference type="Proteomes" id="UP000199205"/>
    </source>
</evidence>
<organism evidence="3 4">
    <name type="scientific">Rhizobium lusitanum</name>
    <dbReference type="NCBI Taxonomy" id="293958"/>
    <lineage>
        <taxon>Bacteria</taxon>
        <taxon>Pseudomonadati</taxon>
        <taxon>Pseudomonadota</taxon>
        <taxon>Alphaproteobacteria</taxon>
        <taxon>Hyphomicrobiales</taxon>
        <taxon>Rhizobiaceae</taxon>
        <taxon>Rhizobium/Agrobacterium group</taxon>
        <taxon>Rhizobium</taxon>
    </lineage>
</organism>
<sequence length="120" mass="12873">MRPFIEQRQRSHNGVGQKQNLTVQTVETSRKPNTAPGLGVASTPAILVRSAVVDPCSTTAAFPSVFDSGLAATRRCLARELLDKASTGQATNDGRPKYDSFPSSPNTPVKHGRSDPPERD</sequence>
<dbReference type="Proteomes" id="UP000565576">
    <property type="component" value="Unassembled WGS sequence"/>
</dbReference>